<evidence type="ECO:0000256" key="4">
    <source>
        <dbReference type="ARBA" id="ARBA00022723"/>
    </source>
</evidence>
<comment type="function">
    <text evidence="8">Nucleotidyltransferase involved in the post-translational modification of proteins. It can catalyze the addition of adenosine monophosphate (AMP) or uridine monophosphate (UMP) to a protein, resulting in modifications known as AMPylation and UMPylation.</text>
</comment>
<comment type="catalytic activity">
    <reaction evidence="8">
        <text>L-histidyl-[protein] + UTP = N(tele)-(5'-uridylyl)-L-histidyl-[protein] + diphosphate</text>
        <dbReference type="Rhea" id="RHEA:83891"/>
        <dbReference type="Rhea" id="RHEA-COMP:9745"/>
        <dbReference type="Rhea" id="RHEA-COMP:20239"/>
        <dbReference type="ChEBI" id="CHEBI:29979"/>
        <dbReference type="ChEBI" id="CHEBI:33019"/>
        <dbReference type="ChEBI" id="CHEBI:46398"/>
        <dbReference type="ChEBI" id="CHEBI:233474"/>
    </reaction>
</comment>
<evidence type="ECO:0000256" key="7">
    <source>
        <dbReference type="ARBA" id="ARBA00022842"/>
    </source>
</evidence>
<dbReference type="EMBL" id="JAKZFC010000003">
    <property type="protein sequence ID" value="MCH7322271.1"/>
    <property type="molecule type" value="Genomic_DNA"/>
</dbReference>
<feature type="binding site" evidence="8">
    <location>
        <position position="182"/>
    </location>
    <ligand>
        <name>ATP</name>
        <dbReference type="ChEBI" id="CHEBI:30616"/>
    </ligand>
</feature>
<evidence type="ECO:0000313" key="10">
    <source>
        <dbReference type="EMBL" id="MCH7322271.1"/>
    </source>
</evidence>
<feature type="binding site" evidence="8">
    <location>
        <position position="252"/>
    </location>
    <ligand>
        <name>Mg(2+)</name>
        <dbReference type="ChEBI" id="CHEBI:18420"/>
    </ligand>
</feature>
<feature type="region of interest" description="Disordered" evidence="9">
    <location>
        <begin position="462"/>
        <end position="483"/>
    </location>
</feature>
<evidence type="ECO:0000256" key="5">
    <source>
        <dbReference type="ARBA" id="ARBA00022741"/>
    </source>
</evidence>
<feature type="binding site" evidence="8">
    <location>
        <position position="175"/>
    </location>
    <ligand>
        <name>ATP</name>
        <dbReference type="ChEBI" id="CHEBI:30616"/>
    </ligand>
</feature>
<dbReference type="PANTHER" id="PTHR32057:SF14">
    <property type="entry name" value="PROTEIN ADENYLYLTRANSFERASE SELO, MITOCHONDRIAL"/>
    <property type="match status" value="1"/>
</dbReference>
<organism evidence="10 11">
    <name type="scientific">Solibacillus palustris</name>
    <dbReference type="NCBI Taxonomy" id="2908203"/>
    <lineage>
        <taxon>Bacteria</taxon>
        <taxon>Bacillati</taxon>
        <taxon>Bacillota</taxon>
        <taxon>Bacilli</taxon>
        <taxon>Bacillales</taxon>
        <taxon>Caryophanaceae</taxon>
        <taxon>Solibacillus</taxon>
    </lineage>
</organism>
<proteinExistence type="inferred from homology"/>
<feature type="binding site" evidence="8">
    <location>
        <position position="261"/>
    </location>
    <ligand>
        <name>Mg(2+)</name>
        <dbReference type="ChEBI" id="CHEBI:18420"/>
    </ligand>
</feature>
<dbReference type="Pfam" id="PF02696">
    <property type="entry name" value="SelO"/>
    <property type="match status" value="1"/>
</dbReference>
<evidence type="ECO:0000256" key="2">
    <source>
        <dbReference type="ARBA" id="ARBA00022679"/>
    </source>
</evidence>
<evidence type="ECO:0000256" key="3">
    <source>
        <dbReference type="ARBA" id="ARBA00022695"/>
    </source>
</evidence>
<dbReference type="PANTHER" id="PTHR32057">
    <property type="entry name" value="PROTEIN ADENYLYLTRANSFERASE SELO, MITOCHONDRIAL"/>
    <property type="match status" value="1"/>
</dbReference>
<feature type="binding site" evidence="8">
    <location>
        <position position="261"/>
    </location>
    <ligand>
        <name>ATP</name>
        <dbReference type="ChEBI" id="CHEBI:30616"/>
    </ligand>
</feature>
<comment type="catalytic activity">
    <reaction evidence="8">
        <text>L-seryl-[protein] + UTP = O-(5'-uridylyl)-L-seryl-[protein] + diphosphate</text>
        <dbReference type="Rhea" id="RHEA:64604"/>
        <dbReference type="Rhea" id="RHEA-COMP:9863"/>
        <dbReference type="Rhea" id="RHEA-COMP:16635"/>
        <dbReference type="ChEBI" id="CHEBI:29999"/>
        <dbReference type="ChEBI" id="CHEBI:33019"/>
        <dbReference type="ChEBI" id="CHEBI:46398"/>
        <dbReference type="ChEBI" id="CHEBI:156051"/>
    </reaction>
</comment>
<keyword evidence="3 8" id="KW-0548">Nucleotidyltransferase</keyword>
<gene>
    <name evidence="8" type="primary">ydiU</name>
    <name evidence="8" type="synonym">selO</name>
    <name evidence="10" type="ORF">LZ480_10240</name>
</gene>
<evidence type="ECO:0000256" key="8">
    <source>
        <dbReference type="HAMAP-Rule" id="MF_00692"/>
    </source>
</evidence>
<comment type="similarity">
    <text evidence="1 8">Belongs to the SELO family.</text>
</comment>
<dbReference type="HAMAP" id="MF_00692">
    <property type="entry name" value="SelO"/>
    <property type="match status" value="1"/>
</dbReference>
<feature type="binding site" evidence="8">
    <location>
        <position position="124"/>
    </location>
    <ligand>
        <name>ATP</name>
        <dbReference type="ChEBI" id="CHEBI:30616"/>
    </ligand>
</feature>
<dbReference type="EC" id="2.7.7.108" evidence="8"/>
<dbReference type="EC" id="2.7.7.-" evidence="8"/>
<evidence type="ECO:0000256" key="1">
    <source>
        <dbReference type="ARBA" id="ARBA00009747"/>
    </source>
</evidence>
<feature type="binding site" evidence="8">
    <location>
        <position position="91"/>
    </location>
    <ligand>
        <name>ATP</name>
        <dbReference type="ChEBI" id="CHEBI:30616"/>
    </ligand>
</feature>
<comment type="catalytic activity">
    <reaction evidence="8">
        <text>L-tyrosyl-[protein] + ATP = O-(5'-adenylyl)-L-tyrosyl-[protein] + diphosphate</text>
        <dbReference type="Rhea" id="RHEA:54288"/>
        <dbReference type="Rhea" id="RHEA-COMP:10136"/>
        <dbReference type="Rhea" id="RHEA-COMP:13846"/>
        <dbReference type="ChEBI" id="CHEBI:30616"/>
        <dbReference type="ChEBI" id="CHEBI:33019"/>
        <dbReference type="ChEBI" id="CHEBI:46858"/>
        <dbReference type="ChEBI" id="CHEBI:83624"/>
        <dbReference type="EC" id="2.7.7.108"/>
    </reaction>
</comment>
<comment type="catalytic activity">
    <reaction evidence="8">
        <text>L-tyrosyl-[protein] + UTP = O-(5'-uridylyl)-L-tyrosyl-[protein] + diphosphate</text>
        <dbReference type="Rhea" id="RHEA:83887"/>
        <dbReference type="Rhea" id="RHEA-COMP:10136"/>
        <dbReference type="Rhea" id="RHEA-COMP:20238"/>
        <dbReference type="ChEBI" id="CHEBI:33019"/>
        <dbReference type="ChEBI" id="CHEBI:46398"/>
        <dbReference type="ChEBI" id="CHEBI:46858"/>
        <dbReference type="ChEBI" id="CHEBI:90602"/>
    </reaction>
</comment>
<dbReference type="InterPro" id="IPR003846">
    <property type="entry name" value="SelO"/>
</dbReference>
<keyword evidence="8" id="KW-0464">Manganese</keyword>
<keyword evidence="5 8" id="KW-0547">Nucleotide-binding</keyword>
<reference evidence="10 11" key="1">
    <citation type="submission" date="2022-03" db="EMBL/GenBank/DDBJ databases">
        <authorList>
            <person name="Jo J.-H."/>
            <person name="Im W.-T."/>
        </authorList>
    </citation>
    <scope>NUCLEOTIDE SEQUENCE [LARGE SCALE GENOMIC DNA]</scope>
    <source>
        <strain evidence="10 11">MA9</strain>
    </source>
</reference>
<dbReference type="Proteomes" id="UP001316087">
    <property type="component" value="Unassembled WGS sequence"/>
</dbReference>
<dbReference type="RefSeq" id="WP_241369335.1">
    <property type="nucleotide sequence ID" value="NZ_JAKZFC010000003.1"/>
</dbReference>
<protein>
    <recommendedName>
        <fullName evidence="8">Protein nucleotidyltransferase YdiU</fullName>
        <ecNumber evidence="8">2.7.7.-</ecNumber>
    </recommendedName>
    <alternativeName>
        <fullName evidence="8">Protein adenylyltransferase YdiU</fullName>
        <ecNumber evidence="8">2.7.7.108</ecNumber>
    </alternativeName>
    <alternativeName>
        <fullName evidence="8">Protein uridylyltransferase YdiU</fullName>
        <ecNumber evidence="8">2.7.7.-</ecNumber>
    </alternativeName>
</protein>
<keyword evidence="2 8" id="KW-0808">Transferase</keyword>
<evidence type="ECO:0000256" key="6">
    <source>
        <dbReference type="ARBA" id="ARBA00022840"/>
    </source>
</evidence>
<accession>A0ABS9UD50</accession>
<feature type="binding site" evidence="8">
    <location>
        <position position="125"/>
    </location>
    <ligand>
        <name>ATP</name>
        <dbReference type="ChEBI" id="CHEBI:30616"/>
    </ligand>
</feature>
<comment type="catalytic activity">
    <reaction evidence="8">
        <text>L-seryl-[protein] + ATP = 3-O-(5'-adenylyl)-L-seryl-[protein] + diphosphate</text>
        <dbReference type="Rhea" id="RHEA:58120"/>
        <dbReference type="Rhea" id="RHEA-COMP:9863"/>
        <dbReference type="Rhea" id="RHEA-COMP:15073"/>
        <dbReference type="ChEBI" id="CHEBI:29999"/>
        <dbReference type="ChEBI" id="CHEBI:30616"/>
        <dbReference type="ChEBI" id="CHEBI:33019"/>
        <dbReference type="ChEBI" id="CHEBI:142516"/>
        <dbReference type="EC" id="2.7.7.108"/>
    </reaction>
</comment>
<feature type="active site" description="Proton acceptor" evidence="8">
    <location>
        <position position="251"/>
    </location>
</feature>
<evidence type="ECO:0000256" key="9">
    <source>
        <dbReference type="SAM" id="MobiDB-lite"/>
    </source>
</evidence>
<sequence>MQQQQFGFRFDNKYTTLPQSFFTKVQLNRVKKPSIAIFNRSLAQELQLNADELLQSGAKILAGNLELEGAAQIAQAYAGHQFGHLNMLGDGRALLLGEHVLANGDRFDVQLKGSGRTPYSRGGDGRAALGPMMREFIISEAMHALGIPTTRSLAVTSTGDVIYREQALEGAVLTRIAQSHLRVGTFQYAATFAGIENLRALADYAIARHYPEILQDENRYLALLECVLDKQAALVAKWQSVGFIHGVMNTDNMTISGETIDYGPCAFMDTFDPATVFSSIDTQGRYAYGNQPNIALWNLTRFAESLLPIIATDLEEAIQLAQPVVERFPSAFEGYYFSEMREKLGLLSTNEQDEALILQLLEYMERFEVDYTNTFRALTEGVYPKNLLFQSEEFLQWEQQWPARLDAQGTTIEEARDIMKTVNPVIIPRNHVVEQAINEFVEGEPALFLQLLQAVTNPYTTADSKFTEPPQDDSPPFVSYCGT</sequence>
<name>A0ABS9UD50_9BACL</name>
<dbReference type="NCBIfam" id="NF000658">
    <property type="entry name" value="PRK00029.1"/>
    <property type="match status" value="1"/>
</dbReference>
<comment type="cofactor">
    <cofactor evidence="8">
        <name>Mg(2+)</name>
        <dbReference type="ChEBI" id="CHEBI:18420"/>
    </cofactor>
    <cofactor evidence="8">
        <name>Mn(2+)</name>
        <dbReference type="ChEBI" id="CHEBI:29035"/>
    </cofactor>
</comment>
<keyword evidence="11" id="KW-1185">Reference proteome</keyword>
<comment type="caution">
    <text evidence="10">The sequence shown here is derived from an EMBL/GenBank/DDBJ whole genome shotgun (WGS) entry which is preliminary data.</text>
</comment>
<feature type="binding site" evidence="8">
    <location>
        <position position="92"/>
    </location>
    <ligand>
        <name>ATP</name>
        <dbReference type="ChEBI" id="CHEBI:30616"/>
    </ligand>
</feature>
<keyword evidence="4 8" id="KW-0479">Metal-binding</keyword>
<keyword evidence="7 8" id="KW-0460">Magnesium</keyword>
<feature type="binding site" evidence="8">
    <location>
        <position position="89"/>
    </location>
    <ligand>
        <name>ATP</name>
        <dbReference type="ChEBI" id="CHEBI:30616"/>
    </ligand>
</feature>
<evidence type="ECO:0000313" key="11">
    <source>
        <dbReference type="Proteomes" id="UP001316087"/>
    </source>
</evidence>
<keyword evidence="6 8" id="KW-0067">ATP-binding</keyword>
<feature type="binding site" evidence="8">
    <location>
        <position position="112"/>
    </location>
    <ligand>
        <name>ATP</name>
        <dbReference type="ChEBI" id="CHEBI:30616"/>
    </ligand>
</feature>
<comment type="catalytic activity">
    <reaction evidence="8">
        <text>L-threonyl-[protein] + ATP = 3-O-(5'-adenylyl)-L-threonyl-[protein] + diphosphate</text>
        <dbReference type="Rhea" id="RHEA:54292"/>
        <dbReference type="Rhea" id="RHEA-COMP:11060"/>
        <dbReference type="Rhea" id="RHEA-COMP:13847"/>
        <dbReference type="ChEBI" id="CHEBI:30013"/>
        <dbReference type="ChEBI" id="CHEBI:30616"/>
        <dbReference type="ChEBI" id="CHEBI:33019"/>
        <dbReference type="ChEBI" id="CHEBI:138113"/>
        <dbReference type="EC" id="2.7.7.108"/>
    </reaction>
</comment>